<dbReference type="EC" id="2.3.1.267" evidence="5"/>
<evidence type="ECO:0000256" key="1">
    <source>
        <dbReference type="ARBA" id="ARBA00022679"/>
    </source>
</evidence>
<dbReference type="PANTHER" id="PTHR43792">
    <property type="entry name" value="GNAT FAMILY, PUTATIVE (AFU_ORTHOLOGUE AFUA_3G00765)-RELATED-RELATED"/>
    <property type="match status" value="1"/>
</dbReference>
<evidence type="ECO:0000259" key="4">
    <source>
        <dbReference type="PROSITE" id="PS51186"/>
    </source>
</evidence>
<evidence type="ECO:0000256" key="2">
    <source>
        <dbReference type="ARBA" id="ARBA00023315"/>
    </source>
</evidence>
<name>A0ABT9W135_9BACI</name>
<dbReference type="PANTHER" id="PTHR43792:SF8">
    <property type="entry name" value="[RIBOSOMAL PROTEIN US5]-ALANINE N-ACETYLTRANSFERASE"/>
    <property type="match status" value="1"/>
</dbReference>
<keyword evidence="6" id="KW-1185">Reference proteome</keyword>
<dbReference type="RefSeq" id="WP_307395626.1">
    <property type="nucleotide sequence ID" value="NZ_BAAADK010000030.1"/>
</dbReference>
<organism evidence="5 6">
    <name type="scientific">Caldalkalibacillus horti</name>
    <dbReference type="NCBI Taxonomy" id="77523"/>
    <lineage>
        <taxon>Bacteria</taxon>
        <taxon>Bacillati</taxon>
        <taxon>Bacillota</taxon>
        <taxon>Bacilli</taxon>
        <taxon>Bacillales</taxon>
        <taxon>Bacillaceae</taxon>
        <taxon>Caldalkalibacillus</taxon>
    </lineage>
</organism>
<dbReference type="Gene3D" id="3.40.630.30">
    <property type="match status" value="1"/>
</dbReference>
<evidence type="ECO:0000313" key="5">
    <source>
        <dbReference type="EMBL" id="MDQ0166978.1"/>
    </source>
</evidence>
<proteinExistence type="inferred from homology"/>
<dbReference type="InterPro" id="IPR051531">
    <property type="entry name" value="N-acetyltransferase"/>
</dbReference>
<gene>
    <name evidence="5" type="ORF">J2S11_002895</name>
</gene>
<sequence length="169" mass="19703">MEILLEKLHEADMEQLYDFELENRDYFEEMVPSRGDDYYHFQTFKQRNMELLDEQKQGLCYFYLIKNNEGQILGRMNLVDIDTSQGTAHVGYRVGKVFTGKGLAKNALKLLVENASELGLKKIEAKTTTNNIGSQKVLEKSGFKYVETREEQYDRHGETVSFVYYAWEG</sequence>
<dbReference type="InterPro" id="IPR000182">
    <property type="entry name" value="GNAT_dom"/>
</dbReference>
<evidence type="ECO:0000313" key="6">
    <source>
        <dbReference type="Proteomes" id="UP001235840"/>
    </source>
</evidence>
<accession>A0ABT9W135</accession>
<dbReference type="SUPFAM" id="SSF55729">
    <property type="entry name" value="Acyl-CoA N-acyltransferases (Nat)"/>
    <property type="match status" value="1"/>
</dbReference>
<keyword evidence="2 5" id="KW-0012">Acyltransferase</keyword>
<dbReference type="InterPro" id="IPR016181">
    <property type="entry name" value="Acyl_CoA_acyltransferase"/>
</dbReference>
<dbReference type="EMBL" id="JAUSTY010000012">
    <property type="protein sequence ID" value="MDQ0166978.1"/>
    <property type="molecule type" value="Genomic_DNA"/>
</dbReference>
<dbReference type="GO" id="GO:0008999">
    <property type="term" value="F:protein-N-terminal-alanine acetyltransferase activity"/>
    <property type="evidence" value="ECO:0007669"/>
    <property type="project" value="UniProtKB-EC"/>
</dbReference>
<protein>
    <submittedName>
        <fullName evidence="5">Ribosomal-protein-alanine N-acetyltransferase</fullName>
        <ecNumber evidence="5">2.3.1.267</ecNumber>
    </submittedName>
</protein>
<comment type="caution">
    <text evidence="5">The sequence shown here is derived from an EMBL/GenBank/DDBJ whole genome shotgun (WGS) entry which is preliminary data.</text>
</comment>
<feature type="domain" description="N-acetyltransferase" evidence="4">
    <location>
        <begin position="3"/>
        <end position="169"/>
    </location>
</feature>
<evidence type="ECO:0000256" key="3">
    <source>
        <dbReference type="ARBA" id="ARBA00038502"/>
    </source>
</evidence>
<dbReference type="Proteomes" id="UP001235840">
    <property type="component" value="Unassembled WGS sequence"/>
</dbReference>
<keyword evidence="1 5" id="KW-0808">Transferase</keyword>
<comment type="similarity">
    <text evidence="3">Belongs to the acetyltransferase family. RimJ subfamily.</text>
</comment>
<reference evidence="5 6" key="1">
    <citation type="submission" date="2023-07" db="EMBL/GenBank/DDBJ databases">
        <title>Genomic Encyclopedia of Type Strains, Phase IV (KMG-IV): sequencing the most valuable type-strain genomes for metagenomic binning, comparative biology and taxonomic classification.</title>
        <authorList>
            <person name="Goeker M."/>
        </authorList>
    </citation>
    <scope>NUCLEOTIDE SEQUENCE [LARGE SCALE GENOMIC DNA]</scope>
    <source>
        <strain evidence="5 6">DSM 12751</strain>
    </source>
</reference>
<dbReference type="PROSITE" id="PS51186">
    <property type="entry name" value="GNAT"/>
    <property type="match status" value="1"/>
</dbReference>
<dbReference type="Pfam" id="PF13302">
    <property type="entry name" value="Acetyltransf_3"/>
    <property type="match status" value="1"/>
</dbReference>